<reference evidence="3 4" key="1">
    <citation type="submission" date="2018-07" db="EMBL/GenBank/DDBJ databases">
        <title>Comparative genomes isolates from brazilian mangrove.</title>
        <authorList>
            <person name="De Araujo J.E."/>
            <person name="Taketani R.G."/>
            <person name="Silva M.C.P."/>
            <person name="Lourenco M.V."/>
            <person name="Oliveira V.M."/>
            <person name="Andreote F.D."/>
        </authorList>
    </citation>
    <scope>NUCLEOTIDE SEQUENCE [LARGE SCALE GENOMIC DNA]</scope>
    <source>
        <strain evidence="3 4">HEX PRIS-MGV</strain>
    </source>
</reference>
<sequence length="554" mass="58581">MSGMKSSSSQSVNPVPNWGNNNRSQSNRSADPLAFFDLIMDSARSSLGQGQNSLDPTTAMTPTSTPQTGDSQAAADKPGRQDDHRDHDESTNSSAYSGSSPREVTEPSDARNEEVESEDVSDVVDLTDDQAVEDAPPEEADQAALETAAAAGQSQQLLGPPDTLAPEPEQEAESAEEVAASNAKSVLPNETKATPPVDTDKPLDTSMEAESGEGQLAATEASEVDEKVVKDSAKDEELGSEENEEVSLETEPVETRAEVHDEPVERDAEATQDESEASELEVNAEEEGVTVEQDSRDESSRNGKDSSRSQQTAKADAKVETAAATQEASSPVTVQMPAATEAAEAVAANNAAASASAAQSSAPTTTSSTSGTNPNNLAGLLQRGLQRGTLQKSAESKSTPQLDPKQQIRLINRVARAVETTPAGQSIKIRLNPSELGQLKVEIKIEQGNMIAKIEAENPATRQVLLQHLPQLRERLAESNINVQQFDVDVMGQQDTTDGGASNLGDQQAGNESSSGGSRQWGTTSRGDDEVAAPRAEQVNKEAERDSRNLNITI</sequence>
<feature type="compositionally biased region" description="Polar residues" evidence="1">
    <location>
        <begin position="46"/>
        <end position="55"/>
    </location>
</feature>
<evidence type="ECO:0000313" key="4">
    <source>
        <dbReference type="Proteomes" id="UP000253562"/>
    </source>
</evidence>
<dbReference type="Gene3D" id="3.30.750.140">
    <property type="match status" value="1"/>
</dbReference>
<dbReference type="Pfam" id="PF02120">
    <property type="entry name" value="Flg_hook"/>
    <property type="match status" value="1"/>
</dbReference>
<feature type="compositionally biased region" description="Basic and acidic residues" evidence="1">
    <location>
        <begin position="103"/>
        <end position="114"/>
    </location>
</feature>
<feature type="region of interest" description="Disordered" evidence="1">
    <location>
        <begin position="1"/>
        <end position="29"/>
    </location>
</feature>
<keyword evidence="3" id="KW-0969">Cilium</keyword>
<evidence type="ECO:0000256" key="1">
    <source>
        <dbReference type="SAM" id="MobiDB-lite"/>
    </source>
</evidence>
<feature type="compositionally biased region" description="Polar residues" evidence="1">
    <location>
        <begin position="91"/>
        <end position="102"/>
    </location>
</feature>
<dbReference type="InterPro" id="IPR021136">
    <property type="entry name" value="Flagellar_hook_control-like_C"/>
</dbReference>
<keyword evidence="3" id="KW-0282">Flagellum</keyword>
<dbReference type="EMBL" id="QPEX01000045">
    <property type="protein sequence ID" value="RCS41374.1"/>
    <property type="molecule type" value="Genomic_DNA"/>
</dbReference>
<evidence type="ECO:0000259" key="2">
    <source>
        <dbReference type="Pfam" id="PF02120"/>
    </source>
</evidence>
<proteinExistence type="predicted"/>
<feature type="compositionally biased region" description="Basic and acidic residues" evidence="1">
    <location>
        <begin position="77"/>
        <end position="90"/>
    </location>
</feature>
<name>A0A368KKZ9_9BACT</name>
<feature type="domain" description="Flagellar hook-length control protein-like C-terminal" evidence="2">
    <location>
        <begin position="418"/>
        <end position="494"/>
    </location>
</feature>
<feature type="compositionally biased region" description="Basic and acidic residues" evidence="1">
    <location>
        <begin position="293"/>
        <end position="307"/>
    </location>
</feature>
<dbReference type="CDD" id="cd17470">
    <property type="entry name" value="T3SS_Flik_C"/>
    <property type="match status" value="1"/>
</dbReference>
<feature type="compositionally biased region" description="Acidic residues" evidence="1">
    <location>
        <begin position="270"/>
        <end position="289"/>
    </location>
</feature>
<feature type="compositionally biased region" description="Low complexity" evidence="1">
    <location>
        <begin position="338"/>
        <end position="379"/>
    </location>
</feature>
<comment type="caution">
    <text evidence="3">The sequence shown here is derived from an EMBL/GenBank/DDBJ whole genome shotgun (WGS) entry which is preliminary data.</text>
</comment>
<feature type="compositionally biased region" description="Acidic residues" evidence="1">
    <location>
        <begin position="238"/>
        <end position="252"/>
    </location>
</feature>
<feature type="compositionally biased region" description="Basic and acidic residues" evidence="1">
    <location>
        <begin position="538"/>
        <end position="548"/>
    </location>
</feature>
<organism evidence="3 4">
    <name type="scientific">Bremerella cremea</name>
    <dbReference type="NCBI Taxonomy" id="1031537"/>
    <lineage>
        <taxon>Bacteria</taxon>
        <taxon>Pseudomonadati</taxon>
        <taxon>Planctomycetota</taxon>
        <taxon>Planctomycetia</taxon>
        <taxon>Pirellulales</taxon>
        <taxon>Pirellulaceae</taxon>
        <taxon>Bremerella</taxon>
    </lineage>
</organism>
<feature type="compositionally biased region" description="Low complexity" evidence="1">
    <location>
        <begin position="1"/>
        <end position="11"/>
    </location>
</feature>
<feature type="compositionally biased region" description="Polar residues" evidence="1">
    <location>
        <begin position="12"/>
        <end position="29"/>
    </location>
</feature>
<feature type="region of interest" description="Disordered" evidence="1">
    <location>
        <begin position="493"/>
        <end position="554"/>
    </location>
</feature>
<feature type="region of interest" description="Disordered" evidence="1">
    <location>
        <begin position="46"/>
        <end position="379"/>
    </location>
</feature>
<feature type="compositionally biased region" description="Basic and acidic residues" evidence="1">
    <location>
        <begin position="224"/>
        <end position="237"/>
    </location>
</feature>
<feature type="compositionally biased region" description="Polar residues" evidence="1">
    <location>
        <begin position="493"/>
        <end position="525"/>
    </location>
</feature>
<accession>A0A368KKZ9</accession>
<feature type="compositionally biased region" description="Basic and acidic residues" evidence="1">
    <location>
        <begin position="253"/>
        <end position="269"/>
    </location>
</feature>
<gene>
    <name evidence="3" type="ORF">DTL42_22710</name>
</gene>
<dbReference type="Proteomes" id="UP000253562">
    <property type="component" value="Unassembled WGS sequence"/>
</dbReference>
<protein>
    <submittedName>
        <fullName evidence="3">Flagellar hook-length control protein FliK</fullName>
    </submittedName>
</protein>
<feature type="compositionally biased region" description="Acidic residues" evidence="1">
    <location>
        <begin position="115"/>
        <end position="141"/>
    </location>
</feature>
<feature type="compositionally biased region" description="Low complexity" evidence="1">
    <location>
        <begin position="56"/>
        <end position="68"/>
    </location>
</feature>
<dbReference type="InterPro" id="IPR038610">
    <property type="entry name" value="FliK-like_C_sf"/>
</dbReference>
<keyword evidence="3" id="KW-0966">Cell projection</keyword>
<feature type="compositionally biased region" description="Low complexity" evidence="1">
    <location>
        <begin position="142"/>
        <end position="151"/>
    </location>
</feature>
<evidence type="ECO:0000313" key="3">
    <source>
        <dbReference type="EMBL" id="RCS41374.1"/>
    </source>
</evidence>
<dbReference type="AlphaFoldDB" id="A0A368KKZ9"/>